<evidence type="ECO:0000256" key="2">
    <source>
        <dbReference type="SAM" id="SignalP"/>
    </source>
</evidence>
<dbReference type="InterPro" id="IPR045702">
    <property type="entry name" value="DUF6060"/>
</dbReference>
<dbReference type="EMBL" id="QZAS01000015">
    <property type="protein sequence ID" value="THX11109.1"/>
    <property type="molecule type" value="Genomic_DNA"/>
</dbReference>
<organism evidence="3">
    <name type="scientific">Aureobasidium pullulans</name>
    <name type="common">Black yeast</name>
    <name type="synonym">Pullularia pullulans</name>
    <dbReference type="NCBI Taxonomy" id="5580"/>
    <lineage>
        <taxon>Eukaryota</taxon>
        <taxon>Fungi</taxon>
        <taxon>Dikarya</taxon>
        <taxon>Ascomycota</taxon>
        <taxon>Pezizomycotina</taxon>
        <taxon>Dothideomycetes</taxon>
        <taxon>Dothideomycetidae</taxon>
        <taxon>Dothideales</taxon>
        <taxon>Saccotheciaceae</taxon>
        <taxon>Aureobasidium</taxon>
    </lineage>
</organism>
<comment type="caution">
    <text evidence="3">The sequence shown here is derived from an EMBL/GenBank/DDBJ whole genome shotgun (WGS) entry which is preliminary data.</text>
</comment>
<sequence>MKGHIFFFASLAAGASADLTIFEAGLITNSSDAALSEQCVTAMQDTLPCDPSLRLLTSTETFDFLPVSVIDTLCSADCGKSLAAYHAFVARACAGDPKPWQGMVGLLKYTWPIENGTSGYVGWTAIHRCTSGQLSGCDASTVEGIYVEACTPFPPSGDVELSGTTAAITTDRSTAEALTCNPANTTAAQNGNYSISCSTADSQPEEGAAGGLGGVSLVLLFGSLLVAFVGI</sequence>
<evidence type="ECO:0000313" key="3">
    <source>
        <dbReference type="EMBL" id="THX11109.1"/>
    </source>
</evidence>
<reference evidence="3" key="1">
    <citation type="submission" date="2018-10" db="EMBL/GenBank/DDBJ databases">
        <title>Fifty Aureobasidium pullulans genomes reveal a recombining polyextremotolerant generalist.</title>
        <authorList>
            <person name="Gostincar C."/>
            <person name="Turk M."/>
            <person name="Zajc J."/>
            <person name="Gunde-Cimerman N."/>
        </authorList>
    </citation>
    <scope>NUCLEOTIDE SEQUENCE [LARGE SCALE GENOMIC DNA]</scope>
    <source>
        <strain evidence="3">EXF-10085</strain>
    </source>
</reference>
<keyword evidence="2" id="KW-0732">Signal</keyword>
<feature type="transmembrane region" description="Helical" evidence="1">
    <location>
        <begin position="207"/>
        <end position="229"/>
    </location>
</feature>
<feature type="chain" id="PRO_5020253557" evidence="2">
    <location>
        <begin position="18"/>
        <end position="231"/>
    </location>
</feature>
<dbReference type="AlphaFoldDB" id="A0A4S9CUI1"/>
<keyword evidence="1" id="KW-0812">Transmembrane</keyword>
<accession>A0A4S9CUI1</accession>
<proteinExistence type="predicted"/>
<name>A0A4S9CUI1_AURPU</name>
<evidence type="ECO:0000256" key="1">
    <source>
        <dbReference type="SAM" id="Phobius"/>
    </source>
</evidence>
<gene>
    <name evidence="3" type="ORF">D6D13_04959</name>
</gene>
<keyword evidence="1" id="KW-0472">Membrane</keyword>
<feature type="signal peptide" evidence="2">
    <location>
        <begin position="1"/>
        <end position="17"/>
    </location>
</feature>
<protein>
    <submittedName>
        <fullName evidence="3">Uncharacterized protein</fullName>
    </submittedName>
</protein>
<dbReference type="Pfam" id="PF19535">
    <property type="entry name" value="DUF6060"/>
    <property type="match status" value="1"/>
</dbReference>
<keyword evidence="1" id="KW-1133">Transmembrane helix</keyword>